<evidence type="ECO:0000313" key="3">
    <source>
        <dbReference type="Proteomes" id="UP000326837"/>
    </source>
</evidence>
<protein>
    <submittedName>
        <fullName evidence="2">Uncharacterized protein</fullName>
    </submittedName>
</protein>
<evidence type="ECO:0000256" key="1">
    <source>
        <dbReference type="SAM" id="MobiDB-lite"/>
    </source>
</evidence>
<dbReference type="Proteomes" id="UP000326837">
    <property type="component" value="Chromosome"/>
</dbReference>
<gene>
    <name evidence="2" type="ORF">PLANPX_3044</name>
</gene>
<evidence type="ECO:0000313" key="2">
    <source>
        <dbReference type="EMBL" id="BBO33432.1"/>
    </source>
</evidence>
<organism evidence="2 3">
    <name type="scientific">Lacipirellula parvula</name>
    <dbReference type="NCBI Taxonomy" id="2650471"/>
    <lineage>
        <taxon>Bacteria</taxon>
        <taxon>Pseudomonadati</taxon>
        <taxon>Planctomycetota</taxon>
        <taxon>Planctomycetia</taxon>
        <taxon>Pirellulales</taxon>
        <taxon>Lacipirellulaceae</taxon>
        <taxon>Lacipirellula</taxon>
    </lineage>
</organism>
<sequence>MSFGPRPMYSNSNRETPSQIPASISPIDFMVQTLSDRHLSVFEHDLLTEGTSLGALTETPNYEEVKQIGSIYYQGASLQFIC</sequence>
<keyword evidence="3" id="KW-1185">Reference proteome</keyword>
<dbReference type="EMBL" id="AP021861">
    <property type="protein sequence ID" value="BBO33432.1"/>
    <property type="molecule type" value="Genomic_DNA"/>
</dbReference>
<accession>A0A5K7XBV5</accession>
<dbReference type="AlphaFoldDB" id="A0A5K7XBV5"/>
<feature type="compositionally biased region" description="Polar residues" evidence="1">
    <location>
        <begin position="9"/>
        <end position="21"/>
    </location>
</feature>
<feature type="region of interest" description="Disordered" evidence="1">
    <location>
        <begin position="1"/>
        <end position="21"/>
    </location>
</feature>
<name>A0A5K7XBV5_9BACT</name>
<dbReference type="KEGG" id="lpav:PLANPX_3044"/>
<reference evidence="3" key="1">
    <citation type="submission" date="2019-10" db="EMBL/GenBank/DDBJ databases">
        <title>Lacipirellula parvula gen. nov., sp. nov., representing a lineage of planctomycetes widespread in freshwater anoxic habitats, and description of the family Lacipirellulaceae.</title>
        <authorList>
            <person name="Dedysh S.N."/>
            <person name="Kulichevskaya I.S."/>
            <person name="Beletsky A.V."/>
            <person name="Rakitin A.L."/>
            <person name="Mardanov A.V."/>
            <person name="Ivanova A.A."/>
            <person name="Saltykova V.X."/>
            <person name="Rijpstra W.I.C."/>
            <person name="Sinninghe Damste J.S."/>
            <person name="Ravin N.V."/>
        </authorList>
    </citation>
    <scope>NUCLEOTIDE SEQUENCE [LARGE SCALE GENOMIC DNA]</scope>
    <source>
        <strain evidence="3">PX69</strain>
    </source>
</reference>
<proteinExistence type="predicted"/>